<comment type="caution">
    <text evidence="6">The sequence shown here is derived from an EMBL/GenBank/DDBJ whole genome shotgun (WGS) entry which is preliminary data.</text>
</comment>
<dbReference type="PANTHER" id="PTHR46937">
    <property type="entry name" value="FERREDOXIN-THIOREDOXIN REDUCTASE, VARIABLE CHAIN"/>
    <property type="match status" value="1"/>
</dbReference>
<keyword evidence="1" id="KW-0560">Oxidoreductase</keyword>
<evidence type="ECO:0000313" key="6">
    <source>
        <dbReference type="EMBL" id="OAY70882.1"/>
    </source>
</evidence>
<comment type="subunit">
    <text evidence="2">Heterodimer of subunit A (variable subunit) and subunit B (catalytic subunit). Heterodimeric FTR forms a complex with ferredoxin and thioredoxin.</text>
</comment>
<evidence type="ECO:0000313" key="7">
    <source>
        <dbReference type="Proteomes" id="UP000092600"/>
    </source>
</evidence>
<dbReference type="AlphaFoldDB" id="A0A199V1C4"/>
<comment type="similarity">
    <text evidence="4">Belongs to the ferredoxin thioredoxin reductase alpha subunit family.</text>
</comment>
<dbReference type="Proteomes" id="UP000092600">
    <property type="component" value="Unassembled WGS sequence"/>
</dbReference>
<dbReference type="GO" id="GO:0015979">
    <property type="term" value="P:photosynthesis"/>
    <property type="evidence" value="ECO:0007669"/>
    <property type="project" value="InterPro"/>
</dbReference>
<dbReference type="EMBL" id="LSRQ01003732">
    <property type="protein sequence ID" value="OAY70882.1"/>
    <property type="molecule type" value="Genomic_DNA"/>
</dbReference>
<dbReference type="STRING" id="4615.A0A199V1C4"/>
<comment type="function">
    <text evidence="3">Variable subunit of the ferredoxin-thioredoxin reductase (FTR), which catalyzes the two-electron reduction of thioredoxins by the electrons provided by reduced ferredoxin.</text>
</comment>
<reference evidence="6 7" key="1">
    <citation type="journal article" date="2016" name="DNA Res.">
        <title>The draft genome of MD-2 pineapple using hybrid error correction of long reads.</title>
        <authorList>
            <person name="Redwan R.M."/>
            <person name="Saidin A."/>
            <person name="Kumar S.V."/>
        </authorList>
    </citation>
    <scope>NUCLEOTIDE SEQUENCE [LARGE SCALE GENOMIC DNA]</scope>
    <source>
        <strain evidence="7">cv. MD2</strain>
        <tissue evidence="6">Leaf</tissue>
    </source>
</reference>
<dbReference type="SUPFAM" id="SSF50090">
    <property type="entry name" value="Electron transport accessory proteins"/>
    <property type="match status" value="1"/>
</dbReference>
<dbReference type="PANTHER" id="PTHR46937:SF4">
    <property type="entry name" value="FERREDOXIN-THIOREDOXIN REDUCTASE SUBUNIT A1, CHLOROPLASTIC"/>
    <property type="match status" value="1"/>
</dbReference>
<proteinExistence type="inferred from homology"/>
<dbReference type="InterPro" id="IPR044166">
    <property type="entry name" value="FTRV"/>
</dbReference>
<protein>
    <submittedName>
        <fullName evidence="6">Ferredoxin-thioredoxin reductase, variable chain</fullName>
    </submittedName>
</protein>
<dbReference type="Pfam" id="PF02941">
    <property type="entry name" value="FeThRed_A"/>
    <property type="match status" value="1"/>
</dbReference>
<name>A0A199V1C4_ANACO</name>
<evidence type="ECO:0000256" key="1">
    <source>
        <dbReference type="ARBA" id="ARBA00023002"/>
    </source>
</evidence>
<sequence length="188" mass="20553">MKAPLRVYHVAKAPDLDLGGMEGMIKQYLGMWKGKCISANLPFKVEFLIRIDGQDSPVKFFADLREDEFEYIITTLATAVVRWIKLSLQGGLKSNCLFLPLNPSPLKNVHPLEQRSEEKLVNLSFLAVGAKKKLCGTEKKAFGAEKSLGEALNPGAAEVGNQLRKLGVREIQVEAVGGLPCGGFGRPD</sequence>
<feature type="domain" description="Ferredoxin thioredoxin reductase alpha chain" evidence="5">
    <location>
        <begin position="2"/>
        <end position="68"/>
    </location>
</feature>
<evidence type="ECO:0000256" key="3">
    <source>
        <dbReference type="ARBA" id="ARBA00034474"/>
    </source>
</evidence>
<evidence type="ECO:0000256" key="2">
    <source>
        <dbReference type="ARBA" id="ARBA00026011"/>
    </source>
</evidence>
<dbReference type="InterPro" id="IPR004207">
    <property type="entry name" value="Fd_thioredoxin_Rdtase_alpha"/>
</dbReference>
<evidence type="ECO:0000259" key="5">
    <source>
        <dbReference type="Pfam" id="PF02941"/>
    </source>
</evidence>
<gene>
    <name evidence="6" type="ORF">ACMD2_20470</name>
</gene>
<evidence type="ECO:0000256" key="4">
    <source>
        <dbReference type="ARBA" id="ARBA00034490"/>
    </source>
</evidence>
<dbReference type="Gene3D" id="2.30.30.50">
    <property type="match status" value="1"/>
</dbReference>
<organism evidence="6 7">
    <name type="scientific">Ananas comosus</name>
    <name type="common">Pineapple</name>
    <name type="synonym">Ananas ananas</name>
    <dbReference type="NCBI Taxonomy" id="4615"/>
    <lineage>
        <taxon>Eukaryota</taxon>
        <taxon>Viridiplantae</taxon>
        <taxon>Streptophyta</taxon>
        <taxon>Embryophyta</taxon>
        <taxon>Tracheophyta</taxon>
        <taxon>Spermatophyta</taxon>
        <taxon>Magnoliopsida</taxon>
        <taxon>Liliopsida</taxon>
        <taxon>Poales</taxon>
        <taxon>Bromeliaceae</taxon>
        <taxon>Bromelioideae</taxon>
        <taxon>Ananas</taxon>
    </lineage>
</organism>
<dbReference type="InterPro" id="IPR008990">
    <property type="entry name" value="Elect_transpt_acc-like_dom_sf"/>
</dbReference>
<dbReference type="GO" id="GO:0016491">
    <property type="term" value="F:oxidoreductase activity"/>
    <property type="evidence" value="ECO:0007669"/>
    <property type="project" value="UniProtKB-KW"/>
</dbReference>
<accession>A0A199V1C4</accession>